<dbReference type="Pfam" id="PF13403">
    <property type="entry name" value="Hint_2"/>
    <property type="match status" value="1"/>
</dbReference>
<dbReference type="InterPro" id="IPR028992">
    <property type="entry name" value="Hedgehog/Intein_dom"/>
</dbReference>
<protein>
    <recommendedName>
        <fullName evidence="1">Hedgehog/Intein (Hint) domain-containing protein</fullName>
    </recommendedName>
</protein>
<dbReference type="InterPro" id="IPR036844">
    <property type="entry name" value="Hint_dom_sf"/>
</dbReference>
<dbReference type="SUPFAM" id="SSF51294">
    <property type="entry name" value="Hedgehog/intein (Hint) domain"/>
    <property type="match status" value="1"/>
</dbReference>
<dbReference type="Proteomes" id="UP000280346">
    <property type="component" value="Unassembled WGS sequence"/>
</dbReference>
<sequence>MSVGRADGRRVSEFGGLRKPSLKTNKRTFKTMAPLPDATCILRGALIRAMSGDVPVETLKIGDFVQSAITGEFRPIRWIGRRTLSGSALDTERLRKVHLPVRIARDAFGPAVPERDLHISPGHAIILGEHGVSARLLMNGTSIAQVEAMASIAYFHIELDTHDSVFANGLPIETYLESDNRHAYDNAAEYEALYPGDDPRVQVPCVKIDIPLALLELIRSKLNERAALLRVAETA</sequence>
<organism evidence="2 3">
    <name type="scientific">Azospirillum doebereinerae</name>
    <dbReference type="NCBI Taxonomy" id="92933"/>
    <lineage>
        <taxon>Bacteria</taxon>
        <taxon>Pseudomonadati</taxon>
        <taxon>Pseudomonadota</taxon>
        <taxon>Alphaproteobacteria</taxon>
        <taxon>Rhodospirillales</taxon>
        <taxon>Azospirillaceae</taxon>
        <taxon>Azospirillum</taxon>
    </lineage>
</organism>
<dbReference type="AlphaFoldDB" id="A0A3S0WR72"/>
<gene>
    <name evidence="2" type="ORF">EJ913_26875</name>
</gene>
<evidence type="ECO:0000259" key="1">
    <source>
        <dbReference type="Pfam" id="PF13403"/>
    </source>
</evidence>
<comment type="caution">
    <text evidence="2">The sequence shown here is derived from an EMBL/GenBank/DDBJ whole genome shotgun (WGS) entry which is preliminary data.</text>
</comment>
<evidence type="ECO:0000313" key="3">
    <source>
        <dbReference type="Proteomes" id="UP000280346"/>
    </source>
</evidence>
<accession>A0A3S0WR72</accession>
<name>A0A3S0WR72_9PROT</name>
<reference evidence="2 3" key="1">
    <citation type="submission" date="2018-12" db="EMBL/GenBank/DDBJ databases">
        <authorList>
            <person name="Yang Y."/>
        </authorList>
    </citation>
    <scope>NUCLEOTIDE SEQUENCE [LARGE SCALE GENOMIC DNA]</scope>
    <source>
        <strain evidence="2 3">GSF71</strain>
    </source>
</reference>
<evidence type="ECO:0000313" key="2">
    <source>
        <dbReference type="EMBL" id="RUQ63955.1"/>
    </source>
</evidence>
<feature type="domain" description="Hedgehog/Intein (Hint)" evidence="1">
    <location>
        <begin position="39"/>
        <end position="177"/>
    </location>
</feature>
<dbReference type="EMBL" id="RZIJ01000031">
    <property type="protein sequence ID" value="RUQ63955.1"/>
    <property type="molecule type" value="Genomic_DNA"/>
</dbReference>
<dbReference type="OrthoDB" id="6305173at2"/>
<proteinExistence type="predicted"/>
<keyword evidence="3" id="KW-1185">Reference proteome</keyword>